<keyword evidence="1" id="KW-1185">Reference proteome</keyword>
<organism evidence="1 2">
    <name type="scientific">Dioscorea cayennensis subsp. rotundata</name>
    <name type="common">White Guinea yam</name>
    <name type="synonym">Dioscorea rotundata</name>
    <dbReference type="NCBI Taxonomy" id="55577"/>
    <lineage>
        <taxon>Eukaryota</taxon>
        <taxon>Viridiplantae</taxon>
        <taxon>Streptophyta</taxon>
        <taxon>Embryophyta</taxon>
        <taxon>Tracheophyta</taxon>
        <taxon>Spermatophyta</taxon>
        <taxon>Magnoliopsida</taxon>
        <taxon>Liliopsida</taxon>
        <taxon>Dioscoreales</taxon>
        <taxon>Dioscoreaceae</taxon>
        <taxon>Dioscorea</taxon>
    </lineage>
</organism>
<name>A0AB40C7M9_DIOCR</name>
<dbReference type="AlphaFoldDB" id="A0AB40C7M9"/>
<proteinExistence type="predicted"/>
<dbReference type="RefSeq" id="XP_039134489.1">
    <property type="nucleotide sequence ID" value="XM_039278555.1"/>
</dbReference>
<accession>A0AB40C7M9</accession>
<sequence length="158" mass="17795">MPYKLAWLKQGGELMVSKHALIAFSVGPKYRDEVLCDVVPMDAYHLLLGRHWQYNRKVTHDGRANSYSFIYSGVKIVLVPNKAVEVSTATNTNLLSYAPFGRELQDSSTVFVLLGKIITEVLETPEILEIIHPLLDEFQEVFPEDLAGGLPSLRDIQH</sequence>
<dbReference type="PANTHER" id="PTHR35046:SF18">
    <property type="entry name" value="RNA-DIRECTED DNA POLYMERASE"/>
    <property type="match status" value="1"/>
</dbReference>
<evidence type="ECO:0000313" key="2">
    <source>
        <dbReference type="RefSeq" id="XP_039134489.1"/>
    </source>
</evidence>
<dbReference type="GeneID" id="120271874"/>
<reference evidence="2" key="1">
    <citation type="submission" date="2025-08" db="UniProtKB">
        <authorList>
            <consortium name="RefSeq"/>
        </authorList>
    </citation>
    <scope>IDENTIFICATION</scope>
</reference>
<dbReference type="PANTHER" id="PTHR35046">
    <property type="entry name" value="ZINC KNUCKLE (CCHC-TYPE) FAMILY PROTEIN"/>
    <property type="match status" value="1"/>
</dbReference>
<evidence type="ECO:0000313" key="1">
    <source>
        <dbReference type="Proteomes" id="UP001515500"/>
    </source>
</evidence>
<dbReference type="Proteomes" id="UP001515500">
    <property type="component" value="Chromosome 2"/>
</dbReference>
<protein>
    <submittedName>
        <fullName evidence="2">Uncharacterized protein LOC120271874</fullName>
    </submittedName>
</protein>
<gene>
    <name evidence="2" type="primary">LOC120271874</name>
</gene>